<dbReference type="EMBL" id="JAKOGI010002586">
    <property type="protein sequence ID" value="KAJ8421702.1"/>
    <property type="molecule type" value="Genomic_DNA"/>
</dbReference>
<feature type="region of interest" description="Disordered" evidence="1">
    <location>
        <begin position="267"/>
        <end position="296"/>
    </location>
</feature>
<feature type="domain" description="DUF4283" evidence="2">
    <location>
        <begin position="121"/>
        <end position="194"/>
    </location>
</feature>
<feature type="compositionally biased region" description="Polar residues" evidence="1">
    <location>
        <begin position="273"/>
        <end position="296"/>
    </location>
</feature>
<dbReference type="PANTHER" id="PTHR33233">
    <property type="entry name" value="ENDONUCLEASE/EXONUCLEASE/PHOSPHATASE"/>
    <property type="match status" value="1"/>
</dbReference>
<reference evidence="3" key="1">
    <citation type="submission" date="2022-04" db="EMBL/GenBank/DDBJ databases">
        <title>Carnegiea gigantea Genome sequencing and assembly v2.</title>
        <authorList>
            <person name="Copetti D."/>
            <person name="Sanderson M.J."/>
            <person name="Burquez A."/>
            <person name="Wojciechowski M.F."/>
        </authorList>
    </citation>
    <scope>NUCLEOTIDE SEQUENCE</scope>
    <source>
        <strain evidence="3">SGP5-SGP5p</strain>
        <tissue evidence="3">Aerial part</tissue>
    </source>
</reference>
<evidence type="ECO:0000256" key="1">
    <source>
        <dbReference type="SAM" id="MobiDB-lite"/>
    </source>
</evidence>
<evidence type="ECO:0000259" key="2">
    <source>
        <dbReference type="Pfam" id="PF14111"/>
    </source>
</evidence>
<evidence type="ECO:0000313" key="3">
    <source>
        <dbReference type="EMBL" id="KAJ8421702.1"/>
    </source>
</evidence>
<dbReference type="PANTHER" id="PTHR33233:SF17">
    <property type="entry name" value="DUF4283 DOMAIN-CONTAINING PROTEIN"/>
    <property type="match status" value="1"/>
</dbReference>
<comment type="caution">
    <text evidence="3">The sequence shown here is derived from an EMBL/GenBank/DDBJ whole genome shotgun (WGS) entry which is preliminary data.</text>
</comment>
<dbReference type="InterPro" id="IPR025558">
    <property type="entry name" value="DUF4283"/>
</dbReference>
<organism evidence="3 4">
    <name type="scientific">Carnegiea gigantea</name>
    <dbReference type="NCBI Taxonomy" id="171969"/>
    <lineage>
        <taxon>Eukaryota</taxon>
        <taxon>Viridiplantae</taxon>
        <taxon>Streptophyta</taxon>
        <taxon>Embryophyta</taxon>
        <taxon>Tracheophyta</taxon>
        <taxon>Spermatophyta</taxon>
        <taxon>Magnoliopsida</taxon>
        <taxon>eudicotyledons</taxon>
        <taxon>Gunneridae</taxon>
        <taxon>Pentapetalae</taxon>
        <taxon>Caryophyllales</taxon>
        <taxon>Cactineae</taxon>
        <taxon>Cactaceae</taxon>
        <taxon>Cactoideae</taxon>
        <taxon>Echinocereeae</taxon>
        <taxon>Carnegiea</taxon>
    </lineage>
</organism>
<protein>
    <recommendedName>
        <fullName evidence="2">DUF4283 domain-containing protein</fullName>
    </recommendedName>
</protein>
<dbReference type="AlphaFoldDB" id="A0A9Q1GIJ2"/>
<proteinExistence type="predicted"/>
<gene>
    <name evidence="3" type="ORF">Cgig2_002599</name>
</gene>
<dbReference type="Pfam" id="PF14111">
    <property type="entry name" value="DUF4283"/>
    <property type="match status" value="1"/>
</dbReference>
<sequence>MSFFLTEAPGNRVAMTSGCKRGCPRSVIQSSPSQTPTRGASFVTAQLEVTPKAILEENSHETVPGIMEKATETLTQVSVQTSYVPMVDLEEGAELRFVPTKLINGVKYAKIDKEDVMQEIEFWQNAILCSVLGANPPFEVIPGYLNRIWANYDIERVIQIRRGVFLVRFGNLQDKLTVEKKGIYYFDAKPLLFPNLDMKYWGLESLSKIESILGIPIKSNRYIKERSMIKYTRLMIEMSLEGPFPDYIEFFNDNEVLVRQQLKKSQRMEKGQAKQNSKAQSQINKHSPPSQKKYQQNSSLLSYMLPPIRQIISRPWKWRIHQVLNKRPLWEEFLSMDSIQDDVKSSLHNNKVGMIGLLETKVKVQKVKRVAAKTLSGWKWHHNFTPSIKGHELIHCHATQISTNKRFYITFVYGLNQEQQRHQLWTDLQDIS</sequence>
<name>A0A9Q1GIJ2_9CARY</name>
<dbReference type="Proteomes" id="UP001153076">
    <property type="component" value="Unassembled WGS sequence"/>
</dbReference>
<dbReference type="OrthoDB" id="425619at2759"/>
<evidence type="ECO:0000313" key="4">
    <source>
        <dbReference type="Proteomes" id="UP001153076"/>
    </source>
</evidence>
<accession>A0A9Q1GIJ2</accession>
<keyword evidence="4" id="KW-1185">Reference proteome</keyword>